<dbReference type="EMBL" id="CP123000">
    <property type="protein sequence ID" value="WGI70188.1"/>
    <property type="molecule type" value="Genomic_DNA"/>
</dbReference>
<protein>
    <submittedName>
        <fullName evidence="8">DMT family transporter</fullName>
    </submittedName>
</protein>
<reference evidence="8 9" key="1">
    <citation type="submission" date="2023-04" db="EMBL/GenBank/DDBJ databases">
        <title>Neorhizobium petrolearium OS53, complete genome.</title>
        <authorList>
            <person name="Yu T."/>
        </authorList>
    </citation>
    <scope>NUCLEOTIDE SEQUENCE [LARGE SCALE GENOMIC DNA]</scope>
    <source>
        <strain evidence="8 9">OS53</strain>
    </source>
</reference>
<evidence type="ECO:0000259" key="7">
    <source>
        <dbReference type="Pfam" id="PF00892"/>
    </source>
</evidence>
<dbReference type="SUPFAM" id="SSF103481">
    <property type="entry name" value="Multidrug resistance efflux transporter EmrE"/>
    <property type="match status" value="2"/>
</dbReference>
<feature type="transmembrane region" description="Helical" evidence="6">
    <location>
        <begin position="175"/>
        <end position="197"/>
    </location>
</feature>
<keyword evidence="9" id="KW-1185">Reference proteome</keyword>
<feature type="domain" description="EamA" evidence="7">
    <location>
        <begin position="150"/>
        <end position="276"/>
    </location>
</feature>
<evidence type="ECO:0000256" key="3">
    <source>
        <dbReference type="ARBA" id="ARBA00022692"/>
    </source>
</evidence>
<dbReference type="InterPro" id="IPR000620">
    <property type="entry name" value="EamA_dom"/>
</dbReference>
<gene>
    <name evidence="8" type="ORF">QEO92_09155</name>
</gene>
<dbReference type="PANTHER" id="PTHR22911:SF6">
    <property type="entry name" value="SOLUTE CARRIER FAMILY 35 MEMBER G1"/>
    <property type="match status" value="1"/>
</dbReference>
<dbReference type="PANTHER" id="PTHR22911">
    <property type="entry name" value="ACYL-MALONYL CONDENSING ENZYME-RELATED"/>
    <property type="match status" value="1"/>
</dbReference>
<evidence type="ECO:0000256" key="2">
    <source>
        <dbReference type="ARBA" id="ARBA00009853"/>
    </source>
</evidence>
<feature type="transmembrane region" description="Helical" evidence="6">
    <location>
        <begin position="209"/>
        <end position="228"/>
    </location>
</feature>
<sequence>MASSENSRGALFMALAMAAFTCNDAIVKSITSELGVAQIMAVRGVMATALIYCVARYLGVTLSLKMVMHPLVLLRTFFEIGATLTFLSALAHIEFAAASSIMQSLPLAVTLGAALFLGEPVGWRRWTAISVGFLGVLLIIRPGPEGFTPAALLAVAACFFTASRDLTTRRITADIPTLTVTLFTSFANTVVGVILIAPMGGWQPISTPTLGYLALASVLVFAGYQAVIKAMRVGEISFIAPFRYTGLLWALVIGIFLFGEHPNAYMLTGAAIVIGSGLYTFYRERKRRSPVAEKASVAPPV</sequence>
<feature type="transmembrane region" description="Helical" evidence="6">
    <location>
        <begin position="40"/>
        <end position="59"/>
    </location>
</feature>
<feature type="domain" description="EamA" evidence="7">
    <location>
        <begin position="8"/>
        <end position="140"/>
    </location>
</feature>
<keyword evidence="3 6" id="KW-0812">Transmembrane</keyword>
<feature type="transmembrane region" description="Helical" evidence="6">
    <location>
        <begin position="123"/>
        <end position="140"/>
    </location>
</feature>
<evidence type="ECO:0000256" key="4">
    <source>
        <dbReference type="ARBA" id="ARBA00022989"/>
    </source>
</evidence>
<evidence type="ECO:0000256" key="6">
    <source>
        <dbReference type="SAM" id="Phobius"/>
    </source>
</evidence>
<feature type="transmembrane region" description="Helical" evidence="6">
    <location>
        <begin position="97"/>
        <end position="116"/>
    </location>
</feature>
<keyword evidence="5 6" id="KW-0472">Membrane</keyword>
<comment type="similarity">
    <text evidence="2">Belongs to the drug/metabolite transporter (DMT) superfamily. 10 TMS drug/metabolite exporter (DME) (TC 2.A.7.3) family.</text>
</comment>
<dbReference type="RefSeq" id="WP_227702802.1">
    <property type="nucleotide sequence ID" value="NZ_CP123000.1"/>
</dbReference>
<dbReference type="InterPro" id="IPR037185">
    <property type="entry name" value="EmrE-like"/>
</dbReference>
<proteinExistence type="inferred from homology"/>
<organism evidence="8 9">
    <name type="scientific">Neorhizobium petrolearium</name>
    <dbReference type="NCBI Taxonomy" id="515361"/>
    <lineage>
        <taxon>Bacteria</taxon>
        <taxon>Pseudomonadati</taxon>
        <taxon>Pseudomonadota</taxon>
        <taxon>Alphaproteobacteria</taxon>
        <taxon>Hyphomicrobiales</taxon>
        <taxon>Rhizobiaceae</taxon>
        <taxon>Rhizobium/Agrobacterium group</taxon>
        <taxon>Neorhizobium</taxon>
    </lineage>
</organism>
<evidence type="ECO:0000313" key="8">
    <source>
        <dbReference type="EMBL" id="WGI70188.1"/>
    </source>
</evidence>
<accession>A0ABY8M6N4</accession>
<feature type="transmembrane region" description="Helical" evidence="6">
    <location>
        <begin position="240"/>
        <end position="258"/>
    </location>
</feature>
<evidence type="ECO:0000313" key="9">
    <source>
        <dbReference type="Proteomes" id="UP001227095"/>
    </source>
</evidence>
<keyword evidence="4 6" id="KW-1133">Transmembrane helix</keyword>
<feature type="transmembrane region" description="Helical" evidence="6">
    <location>
        <begin position="264"/>
        <end position="282"/>
    </location>
</feature>
<evidence type="ECO:0000256" key="1">
    <source>
        <dbReference type="ARBA" id="ARBA00004141"/>
    </source>
</evidence>
<feature type="transmembrane region" description="Helical" evidence="6">
    <location>
        <begin position="146"/>
        <end position="163"/>
    </location>
</feature>
<feature type="transmembrane region" description="Helical" evidence="6">
    <location>
        <begin position="71"/>
        <end position="91"/>
    </location>
</feature>
<comment type="subcellular location">
    <subcellularLocation>
        <location evidence="1">Membrane</location>
        <topology evidence="1">Multi-pass membrane protein</topology>
    </subcellularLocation>
</comment>
<name>A0ABY8M6N4_9HYPH</name>
<dbReference type="Pfam" id="PF00892">
    <property type="entry name" value="EamA"/>
    <property type="match status" value="2"/>
</dbReference>
<evidence type="ECO:0000256" key="5">
    <source>
        <dbReference type="ARBA" id="ARBA00023136"/>
    </source>
</evidence>
<dbReference type="Proteomes" id="UP001227095">
    <property type="component" value="Chromosome"/>
</dbReference>